<evidence type="ECO:0000256" key="1">
    <source>
        <dbReference type="SAM" id="Phobius"/>
    </source>
</evidence>
<keyword evidence="1" id="KW-0472">Membrane</keyword>
<dbReference type="Proteomes" id="UP000477911">
    <property type="component" value="Unassembled WGS sequence"/>
</dbReference>
<reference evidence="2 3" key="1">
    <citation type="submission" date="2019-12" db="EMBL/GenBank/DDBJ databases">
        <authorList>
            <person name="Li M."/>
        </authorList>
    </citation>
    <scope>NUCLEOTIDE SEQUENCE [LARGE SCALE GENOMIC DNA]</scope>
    <source>
        <strain evidence="2 3">GBMRC 2024</strain>
    </source>
</reference>
<gene>
    <name evidence="2" type="ORF">GR170_06420</name>
</gene>
<sequence length="97" mass="10184">MTRPLSSPGQPMAPDGPARAEMPLRPAMAIMGAVIASMFISFVLLGVALNLAMMISLAAAMVGAALAGVRFETSERCLTSAVGQIIPLVLILFRWAR</sequence>
<dbReference type="RefSeq" id="WP_160892805.1">
    <property type="nucleotide sequence ID" value="NZ_WUMU01000004.1"/>
</dbReference>
<dbReference type="AlphaFoldDB" id="A0A6L7G053"/>
<keyword evidence="3" id="KW-1185">Reference proteome</keyword>
<proteinExistence type="predicted"/>
<organism evidence="2 3">
    <name type="scientific">Pseudooceanicola albus</name>
    <dbReference type="NCBI Taxonomy" id="2692189"/>
    <lineage>
        <taxon>Bacteria</taxon>
        <taxon>Pseudomonadati</taxon>
        <taxon>Pseudomonadota</taxon>
        <taxon>Alphaproteobacteria</taxon>
        <taxon>Rhodobacterales</taxon>
        <taxon>Paracoccaceae</taxon>
        <taxon>Pseudooceanicola</taxon>
    </lineage>
</organism>
<accession>A0A6L7G053</accession>
<protein>
    <submittedName>
        <fullName evidence="2">Uncharacterized protein</fullName>
    </submittedName>
</protein>
<dbReference type="EMBL" id="WUMU01000004">
    <property type="protein sequence ID" value="MXN17461.1"/>
    <property type="molecule type" value="Genomic_DNA"/>
</dbReference>
<evidence type="ECO:0000313" key="3">
    <source>
        <dbReference type="Proteomes" id="UP000477911"/>
    </source>
</evidence>
<keyword evidence="1" id="KW-0812">Transmembrane</keyword>
<comment type="caution">
    <text evidence="2">The sequence shown here is derived from an EMBL/GenBank/DDBJ whole genome shotgun (WGS) entry which is preliminary data.</text>
</comment>
<name>A0A6L7G053_9RHOB</name>
<evidence type="ECO:0000313" key="2">
    <source>
        <dbReference type="EMBL" id="MXN17461.1"/>
    </source>
</evidence>
<feature type="transmembrane region" description="Helical" evidence="1">
    <location>
        <begin position="27"/>
        <end position="45"/>
    </location>
</feature>
<keyword evidence="1" id="KW-1133">Transmembrane helix</keyword>